<keyword evidence="11" id="KW-1185">Reference proteome</keyword>
<evidence type="ECO:0000256" key="6">
    <source>
        <dbReference type="SAM" id="MobiDB-lite"/>
    </source>
</evidence>
<evidence type="ECO:0000256" key="4">
    <source>
        <dbReference type="ARBA" id="ARBA00022989"/>
    </source>
</evidence>
<feature type="region of interest" description="Disordered" evidence="6">
    <location>
        <begin position="445"/>
        <end position="465"/>
    </location>
</feature>
<feature type="transmembrane region" description="Helical" evidence="7">
    <location>
        <begin position="959"/>
        <end position="978"/>
    </location>
</feature>
<dbReference type="GO" id="GO:0016020">
    <property type="term" value="C:membrane"/>
    <property type="evidence" value="ECO:0007669"/>
    <property type="project" value="UniProtKB-SubCell"/>
</dbReference>
<feature type="domain" description="Citrate transporter-like" evidence="9">
    <location>
        <begin position="659"/>
        <end position="1088"/>
    </location>
</feature>
<feature type="transmembrane region" description="Helical" evidence="7">
    <location>
        <begin position="739"/>
        <end position="757"/>
    </location>
</feature>
<keyword evidence="4 7" id="KW-1133">Transmembrane helix</keyword>
<dbReference type="CDD" id="cd01116">
    <property type="entry name" value="P_permease"/>
    <property type="match status" value="1"/>
</dbReference>
<dbReference type="InterPro" id="IPR036188">
    <property type="entry name" value="FAD/NAD-bd_sf"/>
</dbReference>
<accession>A0A154NVS8</accession>
<dbReference type="InterPro" id="IPR002937">
    <property type="entry name" value="Amino_oxidase"/>
</dbReference>
<dbReference type="EMBL" id="KQ434769">
    <property type="protein sequence ID" value="KZC03779.1"/>
    <property type="molecule type" value="Genomic_DNA"/>
</dbReference>
<protein>
    <submittedName>
        <fullName evidence="10">P protein</fullName>
    </submittedName>
</protein>
<dbReference type="InterPro" id="IPR004680">
    <property type="entry name" value="Cit_transptr-like_dom"/>
</dbReference>
<dbReference type="Gene3D" id="3.50.50.60">
    <property type="entry name" value="FAD/NAD(P)-binding domain"/>
    <property type="match status" value="2"/>
</dbReference>
<name>A0A154NVS8_DUFNO</name>
<dbReference type="Proteomes" id="UP000076502">
    <property type="component" value="Unassembled WGS sequence"/>
</dbReference>
<evidence type="ECO:0000313" key="10">
    <source>
        <dbReference type="EMBL" id="KZC03779.1"/>
    </source>
</evidence>
<dbReference type="AlphaFoldDB" id="A0A154NVS8"/>
<dbReference type="PANTHER" id="PTHR43568">
    <property type="entry name" value="P PROTEIN"/>
    <property type="match status" value="1"/>
</dbReference>
<feature type="transmembrane region" description="Helical" evidence="7">
    <location>
        <begin position="671"/>
        <end position="687"/>
    </location>
</feature>
<proteinExistence type="predicted"/>
<sequence length="1152" mass="129010">MAKFPSPIPCNINKPYKSPWLNSTVKSKSIGHRLQQLRLGSGSRAKYRSKKWRQDYNDYDIIIIGGGLSGLICAYNILKRKAGLEVLIIEANTMENLNNISSLWLLVMLNGSSGLFNRLKVTMGDRNRYFIQNGMIKIVHVLLNEILRLGGKIRYVEPVKKVRFNDDRAYVETAKNRFKCELAVLAVPPPIENIIIESPPEYLLNTHNLYASGENTVFKIAYRIPLWNDHAKDIVTTWDLNSNLNIAYDATHTGTNAFVLSGFLAQSNSSAPHTEELFETLNKCFDTTEAEKYIQFKVWNPDLSDEQGMISSPMSVMKPTSIVNHTRHTNTSNGRTNAAMSDSDSSENDTGLLTPIFLRKGSRCSRETPAGTPSSISSSIVLGQIPEKVLRVWSLLPPAIRLDPSLAAFQREYNRFHQATEGNRSSDARNEDCLIVNMSVETHPTLAKKKHDDDTNADTLNESQETKQKPHYRYIKLTVLFCCWLIFTSILMIKSEKIETMHQISVPRGQVKNYKIHGDISSKHISVVVEGSFLPPAKLMSHMNVSERYLMLWLELTHNTININNKSSVEFSNRIKNISNVWMLPVLPENLVDIFPGERHHKTFELENADISALEEGLLSIKLKTNLESSFAVSLTYDLSLIDKSIGIAYAAIVLVGLYVLIIFEVVHRTLAAMLASTMSIAILAALNERPTMGELISWIDVDTLMLLFSMMILVAVIAETGIFDWLAVYAYKITGGRVWPLVNTLCFFTTFISSFLDNVTTVLLMTPVTIRLCEVMELNPVPVLTAIVVFSNIGGAMTPVGDPPNVIIASNRDVINSGIDFSTFTIHMSIGVILVIITVYAQLRYIFRDVAVLRFDEPQDVQELKHEIAIWQRAAASLSSYSKDENLVRETLLKKVQRLLSQLKKKVLTGSVALERYETTLEELQEKYPIRDKWLLAKSGFTLLFVIILFFLHSIPNLHLSLGWTALVGVLLLLILADTEDLDGIMARVEWSTLLFFASLFILMEALSRLGLIAWIGKQTENIILSVSEESRLAVAILLLLWVSAFASAFVDNVPLSTMMIRIVTNLAQNSELGLPLQPLVWALAFGACMGGNGTLIGATSNVICVGVAEQHGYRFTFMQFFKVGFPVMLTSSVTITMYLMIAHVVFGWNG</sequence>
<reference evidence="10 11" key="1">
    <citation type="submission" date="2015-07" db="EMBL/GenBank/DDBJ databases">
        <title>The genome of Dufourea novaeangliae.</title>
        <authorList>
            <person name="Pan H."/>
            <person name="Kapheim K."/>
        </authorList>
    </citation>
    <scope>NUCLEOTIDE SEQUENCE [LARGE SCALE GENOMIC DNA]</scope>
    <source>
        <strain evidence="10">0120121106</strain>
        <tissue evidence="10">Whole body</tissue>
    </source>
</reference>
<feature type="transmembrane region" description="Helical" evidence="7">
    <location>
        <begin position="646"/>
        <end position="664"/>
    </location>
</feature>
<keyword evidence="3 7" id="KW-0812">Transmembrane</keyword>
<evidence type="ECO:0000259" key="9">
    <source>
        <dbReference type="Pfam" id="PF03600"/>
    </source>
</evidence>
<evidence type="ECO:0000256" key="5">
    <source>
        <dbReference type="ARBA" id="ARBA00023136"/>
    </source>
</evidence>
<comment type="subcellular location">
    <subcellularLocation>
        <location evidence="1">Membrane</location>
        <topology evidence="1">Multi-pass membrane protein</topology>
    </subcellularLocation>
</comment>
<dbReference type="SUPFAM" id="SSF51905">
    <property type="entry name" value="FAD/NAD(P)-binding domain"/>
    <property type="match status" value="1"/>
</dbReference>
<organism evidence="10 11">
    <name type="scientific">Dufourea novaeangliae</name>
    <name type="common">Sweat bee</name>
    <dbReference type="NCBI Taxonomy" id="178035"/>
    <lineage>
        <taxon>Eukaryota</taxon>
        <taxon>Metazoa</taxon>
        <taxon>Ecdysozoa</taxon>
        <taxon>Arthropoda</taxon>
        <taxon>Hexapoda</taxon>
        <taxon>Insecta</taxon>
        <taxon>Pterygota</taxon>
        <taxon>Neoptera</taxon>
        <taxon>Endopterygota</taxon>
        <taxon>Hymenoptera</taxon>
        <taxon>Apocrita</taxon>
        <taxon>Aculeata</taxon>
        <taxon>Apoidea</taxon>
        <taxon>Anthophila</taxon>
        <taxon>Halictidae</taxon>
        <taxon>Rophitinae</taxon>
        <taxon>Dufourea</taxon>
    </lineage>
</organism>
<feature type="transmembrane region" description="Helical" evidence="7">
    <location>
        <begin position="707"/>
        <end position="732"/>
    </location>
</feature>
<evidence type="ECO:0000259" key="8">
    <source>
        <dbReference type="Pfam" id="PF01593"/>
    </source>
</evidence>
<feature type="domain" description="Amine oxidase" evidence="8">
    <location>
        <begin position="112"/>
        <end position="264"/>
    </location>
</feature>
<feature type="region of interest" description="Disordered" evidence="6">
    <location>
        <begin position="326"/>
        <end position="350"/>
    </location>
</feature>
<feature type="transmembrane region" description="Helical" evidence="7">
    <location>
        <begin position="1125"/>
        <end position="1148"/>
    </location>
</feature>
<evidence type="ECO:0000256" key="2">
    <source>
        <dbReference type="ARBA" id="ARBA00022448"/>
    </source>
</evidence>
<feature type="transmembrane region" description="Helical" evidence="7">
    <location>
        <begin position="827"/>
        <end position="848"/>
    </location>
</feature>
<dbReference type="InterPro" id="IPR051475">
    <property type="entry name" value="Diverse_Ion_Transporter"/>
</dbReference>
<keyword evidence="5 7" id="KW-0472">Membrane</keyword>
<dbReference type="GO" id="GO:0055085">
    <property type="term" value="P:transmembrane transport"/>
    <property type="evidence" value="ECO:0007669"/>
    <property type="project" value="InterPro"/>
</dbReference>
<feature type="transmembrane region" description="Helical" evidence="7">
    <location>
        <begin position="990"/>
        <end position="1014"/>
    </location>
</feature>
<dbReference type="GO" id="GO:0016491">
    <property type="term" value="F:oxidoreductase activity"/>
    <property type="evidence" value="ECO:0007669"/>
    <property type="project" value="InterPro"/>
</dbReference>
<dbReference type="PANTHER" id="PTHR43568:SF1">
    <property type="entry name" value="P PROTEIN"/>
    <property type="match status" value="1"/>
</dbReference>
<evidence type="ECO:0000256" key="3">
    <source>
        <dbReference type="ARBA" id="ARBA00022692"/>
    </source>
</evidence>
<evidence type="ECO:0000313" key="11">
    <source>
        <dbReference type="Proteomes" id="UP000076502"/>
    </source>
</evidence>
<keyword evidence="2" id="KW-0813">Transport</keyword>
<evidence type="ECO:0000256" key="1">
    <source>
        <dbReference type="ARBA" id="ARBA00004141"/>
    </source>
</evidence>
<feature type="transmembrane region" description="Helical" evidence="7">
    <location>
        <begin position="935"/>
        <end position="953"/>
    </location>
</feature>
<dbReference type="STRING" id="178035.A0A154NVS8"/>
<feature type="transmembrane region" description="Helical" evidence="7">
    <location>
        <begin position="1034"/>
        <end position="1052"/>
    </location>
</feature>
<gene>
    <name evidence="10" type="ORF">WN55_04235</name>
</gene>
<dbReference type="OrthoDB" id="7777654at2759"/>
<evidence type="ECO:0000256" key="7">
    <source>
        <dbReference type="SAM" id="Phobius"/>
    </source>
</evidence>
<dbReference type="Pfam" id="PF03600">
    <property type="entry name" value="CitMHS"/>
    <property type="match status" value="1"/>
</dbReference>
<dbReference type="Pfam" id="PF01593">
    <property type="entry name" value="Amino_oxidase"/>
    <property type="match status" value="1"/>
</dbReference>